<dbReference type="AlphaFoldDB" id="A0A1E2SKT1"/>
<evidence type="ECO:0000313" key="1">
    <source>
        <dbReference type="EMBL" id="ODA90466.1"/>
    </source>
</evidence>
<proteinExistence type="predicted"/>
<organism evidence="1 2">
    <name type="scientific">Leifsonia xyli subsp. xyli</name>
    <dbReference type="NCBI Taxonomy" id="59736"/>
    <lineage>
        <taxon>Bacteria</taxon>
        <taxon>Bacillati</taxon>
        <taxon>Actinomycetota</taxon>
        <taxon>Actinomycetes</taxon>
        <taxon>Micrococcales</taxon>
        <taxon>Microbacteriaceae</taxon>
        <taxon>Leifsonia</taxon>
    </lineage>
</organism>
<gene>
    <name evidence="1" type="ORF">ATY41_02250</name>
</gene>
<evidence type="ECO:0000313" key="2">
    <source>
        <dbReference type="Proteomes" id="UP000094426"/>
    </source>
</evidence>
<sequence length="264" mass="27121">MAWGNPIDKALDERGMGEPAFQPSALSAFASAHKLKTVYLSVPCAADQGPFSDWLRSAVKALHGAGVTTVAALGGDVSWASQPQLAATWTRSALTAAPFDAVQFDVEPWVNATDSQLPAIVGDLSNMYDAAAQAAGKVPIGGALPWWLATKPDPSGGTLFGQLLSHIHSVAIVTFVDHAEGEDGIVALAHPAAAVASAARIPFTIGLEADSPDVAGGSAATFGDNSAAALEGQSTIVRARLSGLNGYSGIAVEHLLSWKDLLTR</sequence>
<dbReference type="Proteomes" id="UP000094426">
    <property type="component" value="Unassembled WGS sequence"/>
</dbReference>
<accession>A0A1E2SKT1</accession>
<protein>
    <recommendedName>
        <fullName evidence="3">GH18 domain-containing protein</fullName>
    </recommendedName>
</protein>
<dbReference type="EMBL" id="LNZG01000012">
    <property type="protein sequence ID" value="ODA90466.1"/>
    <property type="molecule type" value="Genomic_DNA"/>
</dbReference>
<reference evidence="1 2" key="1">
    <citation type="submission" date="2015-11" db="EMBL/GenBank/DDBJ databases">
        <authorList>
            <person name="Zhang Y."/>
            <person name="Guo Z."/>
        </authorList>
    </citation>
    <scope>NUCLEOTIDE SEQUENCE [LARGE SCALE GENOMIC DNA]</scope>
    <source>
        <strain evidence="2">gdw1</strain>
    </source>
</reference>
<name>A0A1E2SKT1_LEIXY</name>
<dbReference type="OMA" id="QLDVEPW"/>
<evidence type="ECO:0008006" key="3">
    <source>
        <dbReference type="Google" id="ProtNLM"/>
    </source>
</evidence>
<comment type="caution">
    <text evidence="1">The sequence shown here is derived from an EMBL/GenBank/DDBJ whole genome shotgun (WGS) entry which is preliminary data.</text>
</comment>